<accession>A0A2T7PXA3</accession>
<reference evidence="2 3" key="1">
    <citation type="submission" date="2018-04" db="EMBL/GenBank/DDBJ databases">
        <title>The genome of golden apple snail Pomacea canaliculata provides insight into stress tolerance and invasive adaptation.</title>
        <authorList>
            <person name="Liu C."/>
            <person name="Liu B."/>
            <person name="Ren Y."/>
            <person name="Zhang Y."/>
            <person name="Wang H."/>
            <person name="Li S."/>
            <person name="Jiang F."/>
            <person name="Yin L."/>
            <person name="Zhang G."/>
            <person name="Qian W."/>
            <person name="Fan W."/>
        </authorList>
    </citation>
    <scope>NUCLEOTIDE SEQUENCE [LARGE SCALE GENOMIC DNA]</scope>
    <source>
        <strain evidence="2">SZHN2017</strain>
        <tissue evidence="2">Muscle</tissue>
    </source>
</reference>
<keyword evidence="3" id="KW-1185">Reference proteome</keyword>
<evidence type="ECO:0000313" key="2">
    <source>
        <dbReference type="EMBL" id="PVD38039.1"/>
    </source>
</evidence>
<protein>
    <submittedName>
        <fullName evidence="2">Uncharacterized protein</fullName>
    </submittedName>
</protein>
<comment type="caution">
    <text evidence="2">The sequence shown here is derived from an EMBL/GenBank/DDBJ whole genome shotgun (WGS) entry which is preliminary data.</text>
</comment>
<dbReference type="Proteomes" id="UP000245119">
    <property type="component" value="Linkage Group LG1"/>
</dbReference>
<evidence type="ECO:0000313" key="3">
    <source>
        <dbReference type="Proteomes" id="UP000245119"/>
    </source>
</evidence>
<organism evidence="2 3">
    <name type="scientific">Pomacea canaliculata</name>
    <name type="common">Golden apple snail</name>
    <dbReference type="NCBI Taxonomy" id="400727"/>
    <lineage>
        <taxon>Eukaryota</taxon>
        <taxon>Metazoa</taxon>
        <taxon>Spiralia</taxon>
        <taxon>Lophotrochozoa</taxon>
        <taxon>Mollusca</taxon>
        <taxon>Gastropoda</taxon>
        <taxon>Caenogastropoda</taxon>
        <taxon>Architaenioglossa</taxon>
        <taxon>Ampullarioidea</taxon>
        <taxon>Ampullariidae</taxon>
        <taxon>Pomacea</taxon>
    </lineage>
</organism>
<evidence type="ECO:0000256" key="1">
    <source>
        <dbReference type="SAM" id="MobiDB-lite"/>
    </source>
</evidence>
<dbReference type="AlphaFoldDB" id="A0A2T7PXA3"/>
<feature type="region of interest" description="Disordered" evidence="1">
    <location>
        <begin position="67"/>
        <end position="86"/>
    </location>
</feature>
<name>A0A2T7PXA3_POMCA</name>
<gene>
    <name evidence="2" type="ORF">C0Q70_00649</name>
</gene>
<proteinExistence type="predicted"/>
<sequence>MNHKITTEKSELWNTTADTRLTLHISSWSVAGAVTGVNSREHPPPPCQQRGIALQEARNRRHTTATCGDIVSQGGGKDQEPALRQKGNHAQTHYLIKWESDTLTSGDNEQHPYFLLKDHCGSFQFFQPTVLNLSLFRTLHFVSFGR</sequence>
<dbReference type="EMBL" id="PZQS01000001">
    <property type="protein sequence ID" value="PVD38039.1"/>
    <property type="molecule type" value="Genomic_DNA"/>
</dbReference>